<comment type="caution">
    <text evidence="1">The sequence shown here is derived from an EMBL/GenBank/DDBJ whole genome shotgun (WGS) entry which is preliminary data.</text>
</comment>
<name>A0A5B7E8N8_PORTR</name>
<sequence>MPPLQTVLFCLTVGGTPYDLPMGIVNLDEGYQFGIPMMHVNFMFSQSFVQELNNRTITKAS</sequence>
<dbReference type="OrthoDB" id="10255969at2759"/>
<dbReference type="EMBL" id="VSRR010002124">
    <property type="protein sequence ID" value="MPC29717.1"/>
    <property type="molecule type" value="Genomic_DNA"/>
</dbReference>
<organism evidence="1 2">
    <name type="scientific">Portunus trituberculatus</name>
    <name type="common">Swimming crab</name>
    <name type="synonym">Neptunus trituberculatus</name>
    <dbReference type="NCBI Taxonomy" id="210409"/>
    <lineage>
        <taxon>Eukaryota</taxon>
        <taxon>Metazoa</taxon>
        <taxon>Ecdysozoa</taxon>
        <taxon>Arthropoda</taxon>
        <taxon>Crustacea</taxon>
        <taxon>Multicrustacea</taxon>
        <taxon>Malacostraca</taxon>
        <taxon>Eumalacostraca</taxon>
        <taxon>Eucarida</taxon>
        <taxon>Decapoda</taxon>
        <taxon>Pleocyemata</taxon>
        <taxon>Brachyura</taxon>
        <taxon>Eubrachyura</taxon>
        <taxon>Portunoidea</taxon>
        <taxon>Portunidae</taxon>
        <taxon>Portuninae</taxon>
        <taxon>Portunus</taxon>
    </lineage>
</organism>
<reference evidence="1 2" key="1">
    <citation type="submission" date="2019-05" db="EMBL/GenBank/DDBJ databases">
        <title>Another draft genome of Portunus trituberculatus and its Hox gene families provides insights of decapod evolution.</title>
        <authorList>
            <person name="Jeong J.-H."/>
            <person name="Song I."/>
            <person name="Kim S."/>
            <person name="Choi T."/>
            <person name="Kim D."/>
            <person name="Ryu S."/>
            <person name="Kim W."/>
        </authorList>
    </citation>
    <scope>NUCLEOTIDE SEQUENCE [LARGE SCALE GENOMIC DNA]</scope>
    <source>
        <tissue evidence="1">Muscle</tissue>
    </source>
</reference>
<evidence type="ECO:0000313" key="2">
    <source>
        <dbReference type="Proteomes" id="UP000324222"/>
    </source>
</evidence>
<protein>
    <submittedName>
        <fullName evidence="1">Uncharacterized protein</fullName>
    </submittedName>
</protein>
<accession>A0A5B7E8N8</accession>
<evidence type="ECO:0000313" key="1">
    <source>
        <dbReference type="EMBL" id="MPC29717.1"/>
    </source>
</evidence>
<dbReference type="AlphaFoldDB" id="A0A5B7E8N8"/>
<dbReference type="Proteomes" id="UP000324222">
    <property type="component" value="Unassembled WGS sequence"/>
</dbReference>
<gene>
    <name evidence="1" type="ORF">E2C01_022963</name>
</gene>
<proteinExistence type="predicted"/>
<keyword evidence="2" id="KW-1185">Reference proteome</keyword>